<dbReference type="SUPFAM" id="SSF82282">
    <property type="entry name" value="Homocysteine S-methyltransferase"/>
    <property type="match status" value="1"/>
</dbReference>
<dbReference type="InterPro" id="IPR003726">
    <property type="entry name" value="HCY_dom"/>
</dbReference>
<reference evidence="5 7" key="1">
    <citation type="submission" date="2015-09" db="EMBL/GenBank/DDBJ databases">
        <authorList>
            <consortium name="Pathogen Informatics"/>
        </authorList>
    </citation>
    <scope>NUCLEOTIDE SEQUENCE [LARGE SCALE GENOMIC DNA]</scope>
    <source>
        <strain evidence="5 7">2789STDY5834846</strain>
    </source>
</reference>
<dbReference type="Proteomes" id="UP001060104">
    <property type="component" value="Chromosome"/>
</dbReference>
<feature type="binding site" evidence="3">
    <location>
        <position position="290"/>
    </location>
    <ligand>
        <name>Zn(2+)</name>
        <dbReference type="ChEBI" id="CHEBI:29105"/>
    </ligand>
</feature>
<evidence type="ECO:0000259" key="4">
    <source>
        <dbReference type="PROSITE" id="PS50970"/>
    </source>
</evidence>
<feature type="binding site" evidence="3">
    <location>
        <position position="218"/>
    </location>
    <ligand>
        <name>Zn(2+)</name>
        <dbReference type="ChEBI" id="CHEBI:29105"/>
    </ligand>
</feature>
<comment type="cofactor">
    <cofactor evidence="3">
        <name>Zn(2+)</name>
        <dbReference type="ChEBI" id="CHEBI:29105"/>
    </cofactor>
</comment>
<dbReference type="GeneID" id="69591142"/>
<protein>
    <submittedName>
        <fullName evidence="6">Homocysteine S-methyltransferase family protein</fullName>
    </submittedName>
    <submittedName>
        <fullName evidence="5">Homocysteine methyltransferase</fullName>
    </submittedName>
</protein>
<dbReference type="AlphaFoldDB" id="A0A3E5G969"/>
<dbReference type="PROSITE" id="PS50970">
    <property type="entry name" value="HCY"/>
    <property type="match status" value="1"/>
</dbReference>
<evidence type="ECO:0000313" key="7">
    <source>
        <dbReference type="Proteomes" id="UP000095606"/>
    </source>
</evidence>
<accession>A0A174HJ58</accession>
<reference evidence="6" key="2">
    <citation type="submission" date="2022-08" db="EMBL/GenBank/DDBJ databases">
        <title>Genome Sequencing of Bacteroides fragilis Group Isolates with Nanopore Technology.</title>
        <authorList>
            <person name="Tisza M.J."/>
            <person name="Smith D."/>
            <person name="Dekker J.P."/>
        </authorList>
    </citation>
    <scope>NUCLEOTIDE SEQUENCE</scope>
    <source>
        <strain evidence="6">BFG-527</strain>
    </source>
</reference>
<keyword evidence="1 3" id="KW-0489">Methyltransferase</keyword>
<name>A0A3E5G969_9BACE</name>
<dbReference type="InterPro" id="IPR036589">
    <property type="entry name" value="HCY_dom_sf"/>
</dbReference>
<dbReference type="GO" id="GO:0008168">
    <property type="term" value="F:methyltransferase activity"/>
    <property type="evidence" value="ECO:0007669"/>
    <property type="project" value="UniProtKB-UniRule"/>
</dbReference>
<dbReference type="EMBL" id="CP103141">
    <property type="protein sequence ID" value="UVQ73960.1"/>
    <property type="molecule type" value="Genomic_DNA"/>
</dbReference>
<sequence length="308" mass="34760">MNFKDCIDSYPFILMEGALGERLKREFDLDISGTVAMADLIYQQKGRMALKTLWNEYMDIAHRYQLPFLATTPTRRANKERVYMAGYNESIITDNVDFLRTIKETANVNMYIGGLMGCKGDAYTSERALNQEEAIAFHSWQASLFKSVGVDFLYAGIMPVLSEAIGMAVAMSDTDIPYIISFTIQRNGKLIDGHTINDAIYYIDNHVSNKPVCYMTNCVHPDIVYEALSHKFNQTQMVKNRFWGIQANTSRLSYKELDGAKNLRTSSAVDLGKAILRLKSDYHLKIFGGCCGTDSRHMEEIAGISKVV</sequence>
<gene>
    <name evidence="5" type="ORF">ERS852461_01020</name>
    <name evidence="6" type="ORF">NXY30_23680</name>
</gene>
<accession>A0A3E5G969</accession>
<proteinExistence type="predicted"/>
<keyword evidence="8" id="KW-1185">Reference proteome</keyword>
<dbReference type="GO" id="GO:0032259">
    <property type="term" value="P:methylation"/>
    <property type="evidence" value="ECO:0007669"/>
    <property type="project" value="UniProtKB-KW"/>
</dbReference>
<dbReference type="Gene3D" id="3.20.20.330">
    <property type="entry name" value="Homocysteine-binding-like domain"/>
    <property type="match status" value="1"/>
</dbReference>
<keyword evidence="2 3" id="KW-0808">Transferase</keyword>
<feature type="domain" description="Hcy-binding" evidence="4">
    <location>
        <begin position="1"/>
        <end position="305"/>
    </location>
</feature>
<dbReference type="PANTHER" id="PTHR11103">
    <property type="entry name" value="SLR1189 PROTEIN"/>
    <property type="match status" value="1"/>
</dbReference>
<dbReference type="RefSeq" id="WP_022302339.1">
    <property type="nucleotide sequence ID" value="NZ_CABMFH010000015.1"/>
</dbReference>
<evidence type="ECO:0000313" key="8">
    <source>
        <dbReference type="Proteomes" id="UP001060104"/>
    </source>
</evidence>
<dbReference type="Pfam" id="PF02574">
    <property type="entry name" value="S-methyl_trans"/>
    <property type="match status" value="1"/>
</dbReference>
<evidence type="ECO:0000313" key="6">
    <source>
        <dbReference type="EMBL" id="UVQ73960.1"/>
    </source>
</evidence>
<dbReference type="EMBL" id="CZAE01000003">
    <property type="protein sequence ID" value="CUO74933.1"/>
    <property type="molecule type" value="Genomic_DNA"/>
</dbReference>
<keyword evidence="3" id="KW-0479">Metal-binding</keyword>
<evidence type="ECO:0000256" key="2">
    <source>
        <dbReference type="ARBA" id="ARBA00022679"/>
    </source>
</evidence>
<dbReference type="GO" id="GO:0046872">
    <property type="term" value="F:metal ion binding"/>
    <property type="evidence" value="ECO:0007669"/>
    <property type="project" value="UniProtKB-KW"/>
</dbReference>
<dbReference type="PANTHER" id="PTHR11103:SF18">
    <property type="entry name" value="SLR1189 PROTEIN"/>
    <property type="match status" value="1"/>
</dbReference>
<dbReference type="Proteomes" id="UP000095606">
    <property type="component" value="Unassembled WGS sequence"/>
</dbReference>
<feature type="binding site" evidence="3">
    <location>
        <position position="291"/>
    </location>
    <ligand>
        <name>Zn(2+)</name>
        <dbReference type="ChEBI" id="CHEBI:29105"/>
    </ligand>
</feature>
<organism evidence="5 7">
    <name type="scientific">Bacteroides faecis</name>
    <dbReference type="NCBI Taxonomy" id="674529"/>
    <lineage>
        <taxon>Bacteria</taxon>
        <taxon>Pseudomonadati</taxon>
        <taxon>Bacteroidota</taxon>
        <taxon>Bacteroidia</taxon>
        <taxon>Bacteroidales</taxon>
        <taxon>Bacteroidaceae</taxon>
        <taxon>Bacteroides</taxon>
    </lineage>
</organism>
<keyword evidence="3" id="KW-0862">Zinc</keyword>
<evidence type="ECO:0000313" key="5">
    <source>
        <dbReference type="EMBL" id="CUO74933.1"/>
    </source>
</evidence>
<evidence type="ECO:0000256" key="3">
    <source>
        <dbReference type="PROSITE-ProRule" id="PRU00333"/>
    </source>
</evidence>
<evidence type="ECO:0000256" key="1">
    <source>
        <dbReference type="ARBA" id="ARBA00022603"/>
    </source>
</evidence>